<keyword evidence="1" id="KW-0808">Transferase</keyword>
<sequence>MKILVLSFNFQPDLCAGSFRSTALVKALQVKIASSDSIEVLTTTPNRYHSFSNQAPIFEQKDNLIIRRIPLPAHKNSIFGQIFAFTFYAKSVLKYTKKYDYDLIYASSSRLFTALLGAMIARRKPTLLFLDIRDIFSEAVLEAFQKPVFKFFMKIFLVPILKMIEKFSVNTAQHLNLVSEAFADNFKYFKGNISFFTNGIDEVFLKHHFEHTPQNQPQIITYAGNIGNGQGLEKIIPEAAKALEGKYIFNVIGDGNTQKLLAEKLSLLNVRNVNLFKPVSQEKLLDFYQKSDYLFLHLNDAKAFEKVLPSKIFEYGASNKTILAGVNGFARNFIEKNVANVILFKPCNVENLLEKLENHRFSTVNRSDFIEKFSRKTLMDEMSKIILAMIHSPNIEKNVV</sequence>
<dbReference type="Gene3D" id="3.40.50.2000">
    <property type="entry name" value="Glycogen Phosphorylase B"/>
    <property type="match status" value="2"/>
</dbReference>
<dbReference type="AlphaFoldDB" id="A0A841EXW9"/>
<dbReference type="RefSeq" id="WP_184136728.1">
    <property type="nucleotide sequence ID" value="NZ_JACHKT010000037.1"/>
</dbReference>
<evidence type="ECO:0000256" key="1">
    <source>
        <dbReference type="ARBA" id="ARBA00022679"/>
    </source>
</evidence>
<dbReference type="CDD" id="cd03794">
    <property type="entry name" value="GT4_WbuB-like"/>
    <property type="match status" value="1"/>
</dbReference>
<organism evidence="3 4">
    <name type="scientific">Arcicella rosea</name>
    <dbReference type="NCBI Taxonomy" id="502909"/>
    <lineage>
        <taxon>Bacteria</taxon>
        <taxon>Pseudomonadati</taxon>
        <taxon>Bacteroidota</taxon>
        <taxon>Cytophagia</taxon>
        <taxon>Cytophagales</taxon>
        <taxon>Flectobacillaceae</taxon>
        <taxon>Arcicella</taxon>
    </lineage>
</organism>
<reference evidence="3 4" key="1">
    <citation type="submission" date="2020-08" db="EMBL/GenBank/DDBJ databases">
        <title>Functional genomics of gut bacteria from endangered species of beetles.</title>
        <authorList>
            <person name="Carlos-Shanley C."/>
        </authorList>
    </citation>
    <scope>NUCLEOTIDE SEQUENCE [LARGE SCALE GENOMIC DNA]</scope>
    <source>
        <strain evidence="3 4">S00070</strain>
    </source>
</reference>
<dbReference type="PANTHER" id="PTHR46401:SF2">
    <property type="entry name" value="GLYCOSYLTRANSFERASE WBBK-RELATED"/>
    <property type="match status" value="1"/>
</dbReference>
<dbReference type="Pfam" id="PF00534">
    <property type="entry name" value="Glycos_transf_1"/>
    <property type="match status" value="1"/>
</dbReference>
<dbReference type="InterPro" id="IPR001296">
    <property type="entry name" value="Glyco_trans_1"/>
</dbReference>
<proteinExistence type="predicted"/>
<dbReference type="GO" id="GO:0016757">
    <property type="term" value="F:glycosyltransferase activity"/>
    <property type="evidence" value="ECO:0007669"/>
    <property type="project" value="InterPro"/>
</dbReference>
<comment type="caution">
    <text evidence="3">The sequence shown here is derived from an EMBL/GenBank/DDBJ whole genome shotgun (WGS) entry which is preliminary data.</text>
</comment>
<protein>
    <recommendedName>
        <fullName evidence="2">Glycosyl transferase family 1 domain-containing protein</fullName>
    </recommendedName>
</protein>
<evidence type="ECO:0000313" key="3">
    <source>
        <dbReference type="EMBL" id="MBB6005160.1"/>
    </source>
</evidence>
<evidence type="ECO:0000259" key="2">
    <source>
        <dbReference type="Pfam" id="PF00534"/>
    </source>
</evidence>
<name>A0A841EXW9_9BACT</name>
<dbReference type="Proteomes" id="UP000524404">
    <property type="component" value="Unassembled WGS sequence"/>
</dbReference>
<gene>
    <name evidence="3" type="ORF">HNP25_003832</name>
</gene>
<evidence type="ECO:0000313" key="4">
    <source>
        <dbReference type="Proteomes" id="UP000524404"/>
    </source>
</evidence>
<dbReference type="SUPFAM" id="SSF53756">
    <property type="entry name" value="UDP-Glycosyltransferase/glycogen phosphorylase"/>
    <property type="match status" value="1"/>
</dbReference>
<feature type="domain" description="Glycosyl transferase family 1" evidence="2">
    <location>
        <begin position="206"/>
        <end position="357"/>
    </location>
</feature>
<dbReference type="GO" id="GO:0009103">
    <property type="term" value="P:lipopolysaccharide biosynthetic process"/>
    <property type="evidence" value="ECO:0007669"/>
    <property type="project" value="TreeGrafter"/>
</dbReference>
<keyword evidence="4" id="KW-1185">Reference proteome</keyword>
<dbReference type="PANTHER" id="PTHR46401">
    <property type="entry name" value="GLYCOSYLTRANSFERASE WBBK-RELATED"/>
    <property type="match status" value="1"/>
</dbReference>
<dbReference type="EMBL" id="JACHKT010000037">
    <property type="protein sequence ID" value="MBB6005160.1"/>
    <property type="molecule type" value="Genomic_DNA"/>
</dbReference>
<accession>A0A841EXW9</accession>